<dbReference type="Gene3D" id="1.10.1660.10">
    <property type="match status" value="1"/>
</dbReference>
<protein>
    <submittedName>
        <fullName evidence="2">Helix-turn-helix domain-containing protein</fullName>
    </submittedName>
</protein>
<dbReference type="InterPro" id="IPR041657">
    <property type="entry name" value="HTH_17"/>
</dbReference>
<evidence type="ECO:0000259" key="1">
    <source>
        <dbReference type="Pfam" id="PF12728"/>
    </source>
</evidence>
<dbReference type="InterPro" id="IPR009061">
    <property type="entry name" value="DNA-bd_dom_put_sf"/>
</dbReference>
<comment type="caution">
    <text evidence="2">The sequence shown here is derived from an EMBL/GenBank/DDBJ whole genome shotgun (WGS) entry which is preliminary data.</text>
</comment>
<dbReference type="PANTHER" id="PTHR34585:SF22">
    <property type="entry name" value="HELIX-TURN-HELIX DOMAIN-CONTAINING PROTEIN"/>
    <property type="match status" value="1"/>
</dbReference>
<dbReference type="Proteomes" id="UP001597549">
    <property type="component" value="Unassembled WGS sequence"/>
</dbReference>
<organism evidence="2 3">
    <name type="scientific">Flavobacterium ardleyense</name>
    <dbReference type="NCBI Taxonomy" id="2038737"/>
    <lineage>
        <taxon>Bacteria</taxon>
        <taxon>Pseudomonadati</taxon>
        <taxon>Bacteroidota</taxon>
        <taxon>Flavobacteriia</taxon>
        <taxon>Flavobacteriales</taxon>
        <taxon>Flavobacteriaceae</taxon>
        <taxon>Flavobacterium</taxon>
    </lineage>
</organism>
<reference evidence="3" key="1">
    <citation type="journal article" date="2019" name="Int. J. Syst. Evol. Microbiol.">
        <title>The Global Catalogue of Microorganisms (GCM) 10K type strain sequencing project: providing services to taxonomists for standard genome sequencing and annotation.</title>
        <authorList>
            <consortium name="The Broad Institute Genomics Platform"/>
            <consortium name="The Broad Institute Genome Sequencing Center for Infectious Disease"/>
            <person name="Wu L."/>
            <person name="Ma J."/>
        </authorList>
    </citation>
    <scope>NUCLEOTIDE SEQUENCE [LARGE SCALE GENOMIC DNA]</scope>
    <source>
        <strain evidence="3">KCTC 52644</strain>
    </source>
</reference>
<gene>
    <name evidence="2" type="ORF">ACFSX9_13775</name>
</gene>
<dbReference type="SUPFAM" id="SSF46955">
    <property type="entry name" value="Putative DNA-binding domain"/>
    <property type="match status" value="1"/>
</dbReference>
<keyword evidence="3" id="KW-1185">Reference proteome</keyword>
<proteinExistence type="predicted"/>
<feature type="domain" description="Helix-turn-helix" evidence="1">
    <location>
        <begin position="37"/>
        <end position="85"/>
    </location>
</feature>
<dbReference type="EMBL" id="JBHUOL010000021">
    <property type="protein sequence ID" value="MFD2909802.1"/>
    <property type="molecule type" value="Genomic_DNA"/>
</dbReference>
<evidence type="ECO:0000313" key="3">
    <source>
        <dbReference type="Proteomes" id="UP001597549"/>
    </source>
</evidence>
<dbReference type="RefSeq" id="WP_379808664.1">
    <property type="nucleotide sequence ID" value="NZ_JBHUOL010000021.1"/>
</dbReference>
<dbReference type="Pfam" id="PF12728">
    <property type="entry name" value="HTH_17"/>
    <property type="match status" value="1"/>
</dbReference>
<dbReference type="PANTHER" id="PTHR34585">
    <property type="match status" value="1"/>
</dbReference>
<evidence type="ECO:0000313" key="2">
    <source>
        <dbReference type="EMBL" id="MFD2909802.1"/>
    </source>
</evidence>
<sequence>MTLAILTKEDLQEFKTELLADIMKIVKADDNTTLKKWLKSKEVVKLLNISSGTLQTLRSNGILTFSKVGGTYYYANEDIEKLMNSTKKAANLNLFR</sequence>
<name>A0ABW5ZAM2_9FLAO</name>
<accession>A0ABW5ZAM2</accession>